<keyword evidence="7" id="KW-0460">Magnesium</keyword>
<evidence type="ECO:0000256" key="7">
    <source>
        <dbReference type="ARBA" id="ARBA00022842"/>
    </source>
</evidence>
<evidence type="ECO:0000256" key="1">
    <source>
        <dbReference type="ARBA" id="ARBA00000012"/>
    </source>
</evidence>
<organism evidence="10 11">
    <name type="scientific">candidate division MSBL1 archaeon SCGC-AAA382M17</name>
    <dbReference type="NCBI Taxonomy" id="1698284"/>
    <lineage>
        <taxon>Archaea</taxon>
        <taxon>Methanobacteriati</taxon>
        <taxon>Methanobacteriota</taxon>
        <taxon>candidate division MSBL1</taxon>
    </lineage>
</organism>
<sequence>MEFAGISLENKIIMGVLNLSPETFYQGSLAKNADEAANRAKSMVEDGAQIIDIGGMSTGPDVDPISEKEETDLLLPAIRAVREKIEVPISVDTQRAKAAKKALEAGADIINDVSGFKADPEMPQVAAEKDCPAILMASRITGRIRTAEKEAKDIENIKEIKEALKESLQICEEYGVDTKKISVDPAIGFGKGPKWDLKVLARLDSLKELGLPICIGVSRKSFLGKVLGLDEPSERLPASLGATAVAVMKGADLVRTHDPKETTQLIRIIEAIGKEGKSK</sequence>
<accession>A0ABR5TJI8</accession>
<comment type="caution">
    <text evidence="10">The sequence shown here is derived from an EMBL/GenBank/DDBJ whole genome shotgun (WGS) entry which is preliminary data.</text>
</comment>
<name>A0ABR5TJI8_9EURY</name>
<proteinExistence type="predicted"/>
<keyword evidence="11" id="KW-1185">Reference proteome</keyword>
<gene>
    <name evidence="10" type="ORF">AKJ55_01120</name>
</gene>
<dbReference type="SUPFAM" id="SSF51717">
    <property type="entry name" value="Dihydropteroate synthetase-like"/>
    <property type="match status" value="1"/>
</dbReference>
<keyword evidence="6" id="KW-0479">Metal-binding</keyword>
<feature type="domain" description="Pterin-binding" evidence="9">
    <location>
        <begin position="11"/>
        <end position="267"/>
    </location>
</feature>
<evidence type="ECO:0000256" key="2">
    <source>
        <dbReference type="ARBA" id="ARBA00001946"/>
    </source>
</evidence>
<dbReference type="PROSITE" id="PS50972">
    <property type="entry name" value="PTERIN_BINDING"/>
    <property type="match status" value="1"/>
</dbReference>
<comment type="cofactor">
    <cofactor evidence="2">
        <name>Mg(2+)</name>
        <dbReference type="ChEBI" id="CHEBI:18420"/>
    </cofactor>
</comment>
<dbReference type="Gene3D" id="3.20.20.20">
    <property type="entry name" value="Dihydropteroate synthase-like"/>
    <property type="match status" value="1"/>
</dbReference>
<evidence type="ECO:0000259" key="9">
    <source>
        <dbReference type="PROSITE" id="PS50972"/>
    </source>
</evidence>
<dbReference type="InterPro" id="IPR045031">
    <property type="entry name" value="DHP_synth-like"/>
</dbReference>
<evidence type="ECO:0000313" key="11">
    <source>
        <dbReference type="Proteomes" id="UP000070633"/>
    </source>
</evidence>
<dbReference type="PANTHER" id="PTHR20941:SF1">
    <property type="entry name" value="FOLIC ACID SYNTHESIS PROTEIN FOL1"/>
    <property type="match status" value="1"/>
</dbReference>
<dbReference type="NCBIfam" id="TIGR01496">
    <property type="entry name" value="DHPS"/>
    <property type="match status" value="1"/>
</dbReference>
<keyword evidence="5" id="KW-0808">Transferase</keyword>
<comment type="pathway">
    <text evidence="3">Cofactor biosynthesis; tetrahydrofolate biosynthesis; 7,8-dihydrofolate from 2-amino-4-hydroxy-6-hydroxymethyl-7,8-dihydropteridine diphosphate and 4-aminobenzoate: step 1/2.</text>
</comment>
<protein>
    <recommendedName>
        <fullName evidence="4">dihydropteroate synthase</fullName>
        <ecNumber evidence="4">2.5.1.15</ecNumber>
    </recommendedName>
</protein>
<dbReference type="EC" id="2.5.1.15" evidence="4"/>
<evidence type="ECO:0000256" key="5">
    <source>
        <dbReference type="ARBA" id="ARBA00022679"/>
    </source>
</evidence>
<evidence type="ECO:0000256" key="3">
    <source>
        <dbReference type="ARBA" id="ARBA00004763"/>
    </source>
</evidence>
<dbReference type="InterPro" id="IPR000489">
    <property type="entry name" value="Pterin-binding_dom"/>
</dbReference>
<dbReference type="InterPro" id="IPR011005">
    <property type="entry name" value="Dihydropteroate_synth-like_sf"/>
</dbReference>
<dbReference type="InterPro" id="IPR006390">
    <property type="entry name" value="DHP_synth_dom"/>
</dbReference>
<dbReference type="Proteomes" id="UP000070633">
    <property type="component" value="Unassembled WGS sequence"/>
</dbReference>
<dbReference type="PANTHER" id="PTHR20941">
    <property type="entry name" value="FOLATE SYNTHESIS PROTEINS"/>
    <property type="match status" value="1"/>
</dbReference>
<evidence type="ECO:0000256" key="8">
    <source>
        <dbReference type="ARBA" id="ARBA00022909"/>
    </source>
</evidence>
<dbReference type="CDD" id="cd00739">
    <property type="entry name" value="DHPS"/>
    <property type="match status" value="1"/>
</dbReference>
<comment type="catalytic activity">
    <reaction evidence="1">
        <text>(7,8-dihydropterin-6-yl)methyl diphosphate + 4-aminobenzoate = 7,8-dihydropteroate + diphosphate</text>
        <dbReference type="Rhea" id="RHEA:19949"/>
        <dbReference type="ChEBI" id="CHEBI:17836"/>
        <dbReference type="ChEBI" id="CHEBI:17839"/>
        <dbReference type="ChEBI" id="CHEBI:33019"/>
        <dbReference type="ChEBI" id="CHEBI:72950"/>
        <dbReference type="EC" id="2.5.1.15"/>
    </reaction>
</comment>
<reference evidence="10 11" key="1">
    <citation type="journal article" date="2016" name="Sci. Rep.">
        <title>Metabolic traits of an uncultured archaeal lineage -MSBL1- from brine pools of the Red Sea.</title>
        <authorList>
            <person name="Mwirichia R."/>
            <person name="Alam I."/>
            <person name="Rashid M."/>
            <person name="Vinu M."/>
            <person name="Ba-Alawi W."/>
            <person name="Anthony Kamau A."/>
            <person name="Kamanda Ngugi D."/>
            <person name="Goker M."/>
            <person name="Klenk H.P."/>
            <person name="Bajic V."/>
            <person name="Stingl U."/>
        </authorList>
    </citation>
    <scope>NUCLEOTIDE SEQUENCE [LARGE SCALE GENOMIC DNA]</scope>
    <source>
        <strain evidence="10">SCGC-AAA382M17</strain>
    </source>
</reference>
<dbReference type="EMBL" id="LHYI01000021">
    <property type="protein sequence ID" value="KXB08363.1"/>
    <property type="molecule type" value="Genomic_DNA"/>
</dbReference>
<dbReference type="Pfam" id="PF00809">
    <property type="entry name" value="Pterin_bind"/>
    <property type="match status" value="1"/>
</dbReference>
<evidence type="ECO:0000313" key="10">
    <source>
        <dbReference type="EMBL" id="KXB08363.1"/>
    </source>
</evidence>
<dbReference type="PROSITE" id="PS00793">
    <property type="entry name" value="DHPS_2"/>
    <property type="match status" value="1"/>
</dbReference>
<evidence type="ECO:0000256" key="6">
    <source>
        <dbReference type="ARBA" id="ARBA00022723"/>
    </source>
</evidence>
<evidence type="ECO:0000256" key="4">
    <source>
        <dbReference type="ARBA" id="ARBA00012458"/>
    </source>
</evidence>
<keyword evidence="8" id="KW-0289">Folate biosynthesis</keyword>